<feature type="transmembrane region" description="Helical" evidence="7">
    <location>
        <begin position="80"/>
        <end position="99"/>
    </location>
</feature>
<keyword evidence="9" id="KW-1185">Reference proteome</keyword>
<gene>
    <name evidence="8" type="ORF">SAMN05216202_3769</name>
</gene>
<evidence type="ECO:0000256" key="3">
    <source>
        <dbReference type="ARBA" id="ARBA00022475"/>
    </source>
</evidence>
<dbReference type="RefSeq" id="WP_084379261.1">
    <property type="nucleotide sequence ID" value="NZ_LS483433.1"/>
</dbReference>
<evidence type="ECO:0000256" key="1">
    <source>
        <dbReference type="ARBA" id="ARBA00004651"/>
    </source>
</evidence>
<accession>A0A1H2NHT4</accession>
<feature type="transmembrane region" description="Helical" evidence="7">
    <location>
        <begin position="52"/>
        <end position="73"/>
    </location>
</feature>
<evidence type="ECO:0000256" key="7">
    <source>
        <dbReference type="SAM" id="Phobius"/>
    </source>
</evidence>
<sequence>MKPSPHLRPSIAWALLYMRVSAAVLLLVVHGLPKVLNWHAELGLIEDPLHLGAALTLSFAVFAEVLCPLLIILGLYARLACLPVLAVLLVSVVLVHPEWSLAEGQFAWLMIILFGGLAIAGPGSLSVDRLRRVVPSTAMEVRE</sequence>
<comment type="similarity">
    <text evidence="2">Belongs to the DoxX family.</text>
</comment>
<dbReference type="InterPro" id="IPR032808">
    <property type="entry name" value="DoxX"/>
</dbReference>
<name>A0A1H2NHT4_9PSED</name>
<dbReference type="PANTHER" id="PTHR33452:SF1">
    <property type="entry name" value="INNER MEMBRANE PROTEIN YPHA-RELATED"/>
    <property type="match status" value="1"/>
</dbReference>
<dbReference type="STRING" id="46679.SAMN05216202_3769"/>
<evidence type="ECO:0000313" key="9">
    <source>
        <dbReference type="Proteomes" id="UP000198600"/>
    </source>
</evidence>
<evidence type="ECO:0000256" key="5">
    <source>
        <dbReference type="ARBA" id="ARBA00022989"/>
    </source>
</evidence>
<feature type="transmembrane region" description="Helical" evidence="7">
    <location>
        <begin position="105"/>
        <end position="125"/>
    </location>
</feature>
<dbReference type="EMBL" id="LT629802">
    <property type="protein sequence ID" value="SDV04993.1"/>
    <property type="molecule type" value="Genomic_DNA"/>
</dbReference>
<keyword evidence="5 7" id="KW-1133">Transmembrane helix</keyword>
<evidence type="ECO:0000256" key="4">
    <source>
        <dbReference type="ARBA" id="ARBA00022692"/>
    </source>
</evidence>
<evidence type="ECO:0000256" key="2">
    <source>
        <dbReference type="ARBA" id="ARBA00006679"/>
    </source>
</evidence>
<dbReference type="AlphaFoldDB" id="A0A1H2NHT4"/>
<dbReference type="OrthoDB" id="9813193at2"/>
<keyword evidence="4 7" id="KW-0812">Transmembrane</keyword>
<evidence type="ECO:0000256" key="6">
    <source>
        <dbReference type="ARBA" id="ARBA00023136"/>
    </source>
</evidence>
<organism evidence="8 9">
    <name type="scientific">Pseudomonas mucidolens</name>
    <dbReference type="NCBI Taxonomy" id="46679"/>
    <lineage>
        <taxon>Bacteria</taxon>
        <taxon>Pseudomonadati</taxon>
        <taxon>Pseudomonadota</taxon>
        <taxon>Gammaproteobacteria</taxon>
        <taxon>Pseudomonadales</taxon>
        <taxon>Pseudomonadaceae</taxon>
        <taxon>Pseudomonas</taxon>
    </lineage>
</organism>
<comment type="subcellular location">
    <subcellularLocation>
        <location evidence="1">Cell membrane</location>
        <topology evidence="1">Multi-pass membrane protein</topology>
    </subcellularLocation>
</comment>
<dbReference type="PANTHER" id="PTHR33452">
    <property type="entry name" value="OXIDOREDUCTASE CATD-RELATED"/>
    <property type="match status" value="1"/>
</dbReference>
<evidence type="ECO:0000313" key="8">
    <source>
        <dbReference type="EMBL" id="SDV04993.1"/>
    </source>
</evidence>
<reference evidence="9" key="1">
    <citation type="submission" date="2016-10" db="EMBL/GenBank/DDBJ databases">
        <authorList>
            <person name="Varghese N."/>
            <person name="Submissions S."/>
        </authorList>
    </citation>
    <scope>NUCLEOTIDE SEQUENCE [LARGE SCALE GENOMIC DNA]</scope>
    <source>
        <strain evidence="9">LMG 2223</strain>
    </source>
</reference>
<keyword evidence="3" id="KW-1003">Cell membrane</keyword>
<dbReference type="Proteomes" id="UP000198600">
    <property type="component" value="Chromosome I"/>
</dbReference>
<proteinExistence type="inferred from homology"/>
<dbReference type="GO" id="GO:0005886">
    <property type="term" value="C:plasma membrane"/>
    <property type="evidence" value="ECO:0007669"/>
    <property type="project" value="UniProtKB-SubCell"/>
</dbReference>
<feature type="transmembrane region" description="Helical" evidence="7">
    <location>
        <begin position="12"/>
        <end position="32"/>
    </location>
</feature>
<dbReference type="InterPro" id="IPR051907">
    <property type="entry name" value="DoxX-like_oxidoreductase"/>
</dbReference>
<protein>
    <submittedName>
        <fullName evidence="8">Putative oxidoreductase</fullName>
    </submittedName>
</protein>
<keyword evidence="6 7" id="KW-0472">Membrane</keyword>
<dbReference type="Pfam" id="PF07681">
    <property type="entry name" value="DoxX"/>
    <property type="match status" value="1"/>
</dbReference>